<evidence type="ECO:0000313" key="1">
    <source>
        <dbReference type="EMBL" id="KAJ2903717.1"/>
    </source>
</evidence>
<organism evidence="1 2">
    <name type="scientific">Zalerion maritima</name>
    <dbReference type="NCBI Taxonomy" id="339359"/>
    <lineage>
        <taxon>Eukaryota</taxon>
        <taxon>Fungi</taxon>
        <taxon>Dikarya</taxon>
        <taxon>Ascomycota</taxon>
        <taxon>Pezizomycotina</taxon>
        <taxon>Sordariomycetes</taxon>
        <taxon>Lulworthiomycetidae</taxon>
        <taxon>Lulworthiales</taxon>
        <taxon>Lulworthiaceae</taxon>
        <taxon>Zalerion</taxon>
    </lineage>
</organism>
<sequence>MSMEDNSALGLRGLPLRAGLFLEAIDRTEGEPFIVVGRNWCGEEVRAGRNSGDDRHAVGGCEIRSPTALLGEMEKMELAMMGGCGAPTWWFVVTKGFRLVARDEFLIDELLIKFPWSDVLLTFNRSWACPPPELANGTAPLVGARNIWGSGPVAGQEGGQQREHAR</sequence>
<name>A0AAD5RTE9_9PEZI</name>
<dbReference type="AlphaFoldDB" id="A0AAD5RTE9"/>
<gene>
    <name evidence="1" type="ORF">MKZ38_009455</name>
</gene>
<dbReference type="Proteomes" id="UP001201980">
    <property type="component" value="Unassembled WGS sequence"/>
</dbReference>
<protein>
    <submittedName>
        <fullName evidence="1">Uncharacterized protein</fullName>
    </submittedName>
</protein>
<reference evidence="1" key="1">
    <citation type="submission" date="2022-07" db="EMBL/GenBank/DDBJ databases">
        <title>Draft genome sequence of Zalerion maritima ATCC 34329, a (micro)plastics degrading marine fungus.</title>
        <authorList>
            <person name="Paco A."/>
            <person name="Goncalves M.F.M."/>
            <person name="Rocha-Santos T.A.P."/>
            <person name="Alves A."/>
        </authorList>
    </citation>
    <scope>NUCLEOTIDE SEQUENCE</scope>
    <source>
        <strain evidence="1">ATCC 34329</strain>
    </source>
</reference>
<dbReference type="EMBL" id="JAKWBI020000073">
    <property type="protein sequence ID" value="KAJ2903717.1"/>
    <property type="molecule type" value="Genomic_DNA"/>
</dbReference>
<comment type="caution">
    <text evidence="1">The sequence shown here is derived from an EMBL/GenBank/DDBJ whole genome shotgun (WGS) entry which is preliminary data.</text>
</comment>
<proteinExistence type="predicted"/>
<keyword evidence="2" id="KW-1185">Reference proteome</keyword>
<evidence type="ECO:0000313" key="2">
    <source>
        <dbReference type="Proteomes" id="UP001201980"/>
    </source>
</evidence>
<accession>A0AAD5RTE9</accession>